<protein>
    <submittedName>
        <fullName evidence="3">Uncharacterized protein</fullName>
    </submittedName>
</protein>
<dbReference type="AlphaFoldDB" id="I0IMX5"/>
<accession>I0IMX5</accession>
<gene>
    <name evidence="3" type="ordered locus">LFE_0920</name>
</gene>
<dbReference type="InterPro" id="IPR019734">
    <property type="entry name" value="TPR_rpt"/>
</dbReference>
<dbReference type="eggNOG" id="COG5010">
    <property type="taxonomic scope" value="Bacteria"/>
</dbReference>
<dbReference type="PROSITE" id="PS50005">
    <property type="entry name" value="TPR"/>
    <property type="match status" value="1"/>
</dbReference>
<dbReference type="Gene3D" id="1.25.40.10">
    <property type="entry name" value="Tetratricopeptide repeat domain"/>
    <property type="match status" value="1"/>
</dbReference>
<evidence type="ECO:0000313" key="3">
    <source>
        <dbReference type="EMBL" id="BAM06624.1"/>
    </source>
</evidence>
<dbReference type="InterPro" id="IPR011990">
    <property type="entry name" value="TPR-like_helical_dom_sf"/>
</dbReference>
<keyword evidence="1" id="KW-0802">TPR repeat</keyword>
<evidence type="ECO:0000256" key="2">
    <source>
        <dbReference type="SAM" id="MobiDB-lite"/>
    </source>
</evidence>
<evidence type="ECO:0000256" key="1">
    <source>
        <dbReference type="PROSITE-ProRule" id="PRU00339"/>
    </source>
</evidence>
<dbReference type="OrthoDB" id="9812853at2"/>
<organism evidence="3 4">
    <name type="scientific">Leptospirillum ferrooxidans (strain C2-3)</name>
    <dbReference type="NCBI Taxonomy" id="1162668"/>
    <lineage>
        <taxon>Bacteria</taxon>
        <taxon>Pseudomonadati</taxon>
        <taxon>Nitrospirota</taxon>
        <taxon>Nitrospiria</taxon>
        <taxon>Nitrospirales</taxon>
        <taxon>Nitrospiraceae</taxon>
        <taxon>Leptospirillum</taxon>
    </lineage>
</organism>
<dbReference type="KEGG" id="lfc:LFE_0920"/>
<dbReference type="PATRIC" id="fig|1162668.3.peg.1050"/>
<dbReference type="Proteomes" id="UP000007382">
    <property type="component" value="Chromosome"/>
</dbReference>
<feature type="repeat" description="TPR" evidence="1">
    <location>
        <begin position="323"/>
        <end position="356"/>
    </location>
</feature>
<dbReference type="EMBL" id="AP012342">
    <property type="protein sequence ID" value="BAM06624.1"/>
    <property type="molecule type" value="Genomic_DNA"/>
</dbReference>
<keyword evidence="4" id="KW-1185">Reference proteome</keyword>
<reference evidence="3 4" key="1">
    <citation type="journal article" date="2012" name="J. Bacteriol.">
        <title>Complete Genome Sequence of Leptospirillum ferrooxidans Strain C2-3, Isolated from a Fresh Volcanic Ash Deposit on the Island of Miyake, Japan.</title>
        <authorList>
            <person name="Fujimura R."/>
            <person name="Sato Y."/>
            <person name="Nishizawa T."/>
            <person name="Oshima K."/>
            <person name="Kim S.-W."/>
            <person name="Hattori M."/>
            <person name="Kamijo T."/>
            <person name="Ohta H."/>
        </authorList>
    </citation>
    <scope>NUCLEOTIDE SEQUENCE [LARGE SCALE GENOMIC DNA]</scope>
    <source>
        <strain evidence="3 4">C2-3</strain>
    </source>
</reference>
<feature type="region of interest" description="Disordered" evidence="2">
    <location>
        <begin position="572"/>
        <end position="613"/>
    </location>
</feature>
<evidence type="ECO:0000313" key="4">
    <source>
        <dbReference type="Proteomes" id="UP000007382"/>
    </source>
</evidence>
<name>I0IMX5_LEPFC</name>
<feature type="compositionally biased region" description="Polar residues" evidence="2">
    <location>
        <begin position="589"/>
        <end position="598"/>
    </location>
</feature>
<reference evidence="4" key="2">
    <citation type="submission" date="2012-03" db="EMBL/GenBank/DDBJ databases">
        <title>The complete genome sequence of the pioneer microbe on fresh volcanic deposit, Leptospirillum ferrooxidans strain C2-3.</title>
        <authorList>
            <person name="Fujimura R."/>
            <person name="Sato Y."/>
            <person name="Nishizawa T."/>
            <person name="Nanba K."/>
            <person name="Oshima K."/>
            <person name="Hattori M."/>
            <person name="Kamijo T."/>
            <person name="Ohta H."/>
        </authorList>
    </citation>
    <scope>NUCLEOTIDE SEQUENCE [LARGE SCALE GENOMIC DNA]</scope>
    <source>
        <strain evidence="4">C2-3</strain>
    </source>
</reference>
<dbReference type="RefSeq" id="WP_014449115.1">
    <property type="nucleotide sequence ID" value="NC_017094.1"/>
</dbReference>
<dbReference type="HOGENOM" id="CLU_450409_0_0_0"/>
<sequence length="613" mass="68110">MAIFVSRWSYAIFFFLTLGGVFFSPAQLIAQAQVIDSTKGVTGDVRDQKIQNMDDLNKLILKYGLVRNRSANASLKAISLRLGPYFDHPEFKIRIVILDRQKPIAYLLKGQTLVLSRGMIYSGLLENTDEVAGALAYLLSERMFSKLGNHFVGVAASDHSLPSPVDGKQILDPVLYAALAMVQAGYHYQGIISAVELLGKLRSDPVLGGEGKFLLDEKIRVLKGSALYFEGQIATFVHHNMTAIYDLSRFLARFPLSAGGHFLLGLAYYQSFSESRFFHPDRFLFVDDPIPTIRIHAIPLDIGALDAAESEWEMSLQLNPAFVPALNAEGRLLLLKGERKQARAYFRRAYNLIPDSPWYAADYGLSLLMEHHTVSGARLLEKSVKKASYDPRLMYDEGLWSNLNGDKTQSMDSFAEIGKIAGWREVASISSGLEPVKVPHLKKEAVASLFTKPGITMEEITKKLGIPKTPPIIVAGRTIWNYSHRGIRLIFHKNILYYSIFEKASADRFLGALSVGERYDPEDPLSLKPSWVIPLGRTPVLVFKKNYGYVTIDTKDGTISRVLLSALPQNETVEQDRMNSKGEPLIVGPQSSPSTNNETGKRSIKSGHGDGSH</sequence>
<dbReference type="SUPFAM" id="SSF48452">
    <property type="entry name" value="TPR-like"/>
    <property type="match status" value="1"/>
</dbReference>
<proteinExistence type="predicted"/>